<dbReference type="Pfam" id="PF02910">
    <property type="entry name" value="Succ_DH_flav_C"/>
    <property type="match status" value="1"/>
</dbReference>
<dbReference type="SUPFAM" id="SSF51905">
    <property type="entry name" value="FAD/NAD(P)-binding domain"/>
    <property type="match status" value="1"/>
</dbReference>
<keyword evidence="6 11" id="KW-0662">Pyridine nucleotide biosynthesis</keyword>
<evidence type="ECO:0000256" key="8">
    <source>
        <dbReference type="ARBA" id="ARBA00023002"/>
    </source>
</evidence>
<dbReference type="InterPro" id="IPR003953">
    <property type="entry name" value="FAD-dep_OxRdtase_2_FAD-bd"/>
</dbReference>
<dbReference type="InterPro" id="IPR036188">
    <property type="entry name" value="FAD/NAD-bd_sf"/>
</dbReference>
<dbReference type="Gene3D" id="1.20.58.100">
    <property type="entry name" value="Fumarate reductase/succinate dehydrogenase flavoprotein-like, C-terminal domain"/>
    <property type="match status" value="1"/>
</dbReference>
<keyword evidence="15" id="KW-1185">Reference proteome</keyword>
<keyword evidence="5 11" id="KW-0285">Flavoprotein</keyword>
<dbReference type="Gene3D" id="3.50.50.60">
    <property type="entry name" value="FAD/NAD(P)-binding domain"/>
    <property type="match status" value="1"/>
</dbReference>
<evidence type="ECO:0000256" key="9">
    <source>
        <dbReference type="ARBA" id="ARBA00048305"/>
    </source>
</evidence>
<dbReference type="SUPFAM" id="SSF56425">
    <property type="entry name" value="Succinate dehydrogenase/fumarate reductase flavoprotein, catalytic domain"/>
    <property type="match status" value="1"/>
</dbReference>
<evidence type="ECO:0000256" key="7">
    <source>
        <dbReference type="ARBA" id="ARBA00022827"/>
    </source>
</evidence>
<dbReference type="GO" id="GO:0008734">
    <property type="term" value="F:L-aspartate oxidase activity"/>
    <property type="evidence" value="ECO:0007669"/>
    <property type="project" value="UniProtKB-EC"/>
</dbReference>
<comment type="function">
    <text evidence="11">Catalyzes the oxidation of L-aspartate to iminoaspartate.</text>
</comment>
<evidence type="ECO:0000256" key="3">
    <source>
        <dbReference type="ARBA" id="ARBA00008562"/>
    </source>
</evidence>
<name>A0ABT3CZ12_9BACT</name>
<feature type="domain" description="Fumarate reductase/succinate dehydrogenase flavoprotein-like C-terminal" evidence="13">
    <location>
        <begin position="440"/>
        <end position="518"/>
    </location>
</feature>
<dbReference type="Proteomes" id="UP001300692">
    <property type="component" value="Unassembled WGS sequence"/>
</dbReference>
<comment type="similarity">
    <text evidence="3 11">Belongs to the FAD-dependent oxidoreductase 2 family. NadB subfamily.</text>
</comment>
<comment type="pathway">
    <text evidence="2 11">Cofactor biosynthesis; NAD(+) biosynthesis; iminoaspartate from L-aspartate (oxidase route): step 1/1.</text>
</comment>
<evidence type="ECO:0000256" key="1">
    <source>
        <dbReference type="ARBA" id="ARBA00001974"/>
    </source>
</evidence>
<reference evidence="14 15" key="1">
    <citation type="submission" date="2022-10" db="EMBL/GenBank/DDBJ databases">
        <title>Comparative genomics and taxonomic characterization of three novel marine species of genus Reichenbachiella exhibiting antioxidant and polysaccharide degradation activities.</title>
        <authorList>
            <person name="Muhammad N."/>
            <person name="Lee Y.-J."/>
            <person name="Ko J."/>
            <person name="Kim S.-G."/>
        </authorList>
    </citation>
    <scope>NUCLEOTIDE SEQUENCE [LARGE SCALE GENOMIC DNA]</scope>
    <source>
        <strain evidence="14 15">ABR2-5</strain>
    </source>
</reference>
<dbReference type="EC" id="1.4.3.16" evidence="4 10"/>
<dbReference type="PRINTS" id="PR00368">
    <property type="entry name" value="FADPNR"/>
</dbReference>
<evidence type="ECO:0000256" key="11">
    <source>
        <dbReference type="RuleBase" id="RU362049"/>
    </source>
</evidence>
<evidence type="ECO:0000256" key="10">
    <source>
        <dbReference type="NCBIfam" id="TIGR00551"/>
    </source>
</evidence>
<protein>
    <recommendedName>
        <fullName evidence="4 10">L-aspartate oxidase</fullName>
        <ecNumber evidence="4 10">1.4.3.16</ecNumber>
    </recommendedName>
</protein>
<sequence length="518" mass="58538">MPTYDFLVIGSGIAGLSYALKVAKKCPDKKLAIVTKSYENESNTKYAQGGMAVVMDKVKDSYDQHIKDTLIAGDGLCDEEVVEFVVKEAPDRLKELIAWGTRFDKGKHGKYDLGKEGGHSAHRILHHKDITGFEIQRALLEKVHACKNVSLFPHHFAVDLITEHHLPIEIKDKSRTCFGAYVLNEKTRKIETFLSKITLIASGGIGHVYQNTTNPKVATGDGIAMAYRAKAFVKHMEFVQFHPTALYESDRKGQTFLISEAVRGFGAILRDEHGEPFMHKYDERESLASRDIVSRAIDAEMKRSGGEYMYLDCRHLDLDRFEKHFPNISSKCRSIGIDIEHDMIPVVPAAHYLCGGIDVDRFGQSKVENLFVAGEAACTGLHGANRLASNSLLEAIVFAHRSFEKTTELIDQVSELPNPPDWNEEGTTQPKELILITHNRKEVQAIMSNYVGIIRSAERLDRAKKRLRLIYEETEELYRRTKISPQLSELRNLITIAYLIIQQSLKRDENKGGFYRTD</sequence>
<feature type="domain" description="FAD-dependent oxidoreductase 2 FAD-binding" evidence="12">
    <location>
        <begin position="5"/>
        <end position="392"/>
    </location>
</feature>
<comment type="cofactor">
    <cofactor evidence="1 11">
        <name>FAD</name>
        <dbReference type="ChEBI" id="CHEBI:57692"/>
    </cofactor>
</comment>
<keyword evidence="8 11" id="KW-0560">Oxidoreductase</keyword>
<evidence type="ECO:0000313" key="15">
    <source>
        <dbReference type="Proteomes" id="UP001300692"/>
    </source>
</evidence>
<evidence type="ECO:0000256" key="5">
    <source>
        <dbReference type="ARBA" id="ARBA00022630"/>
    </source>
</evidence>
<evidence type="ECO:0000259" key="13">
    <source>
        <dbReference type="Pfam" id="PF02910"/>
    </source>
</evidence>
<evidence type="ECO:0000256" key="2">
    <source>
        <dbReference type="ARBA" id="ARBA00004950"/>
    </source>
</evidence>
<dbReference type="InterPro" id="IPR027477">
    <property type="entry name" value="Succ_DH/fumarate_Rdtase_cat_sf"/>
</dbReference>
<dbReference type="SUPFAM" id="SSF46977">
    <property type="entry name" value="Succinate dehydrogenase/fumarate reductase flavoprotein C-terminal domain"/>
    <property type="match status" value="1"/>
</dbReference>
<dbReference type="PANTHER" id="PTHR42716:SF2">
    <property type="entry name" value="L-ASPARTATE OXIDASE, CHLOROPLASTIC"/>
    <property type="match status" value="1"/>
</dbReference>
<dbReference type="NCBIfam" id="TIGR00551">
    <property type="entry name" value="nadB"/>
    <property type="match status" value="1"/>
</dbReference>
<proteinExistence type="inferred from homology"/>
<evidence type="ECO:0000256" key="4">
    <source>
        <dbReference type="ARBA" id="ARBA00012173"/>
    </source>
</evidence>
<comment type="caution">
    <text evidence="14">The sequence shown here is derived from an EMBL/GenBank/DDBJ whole genome shotgun (WGS) entry which is preliminary data.</text>
</comment>
<dbReference type="InterPro" id="IPR005288">
    <property type="entry name" value="NadB"/>
</dbReference>
<accession>A0ABT3CZ12</accession>
<dbReference type="InterPro" id="IPR037099">
    <property type="entry name" value="Fum_R/Succ_DH_flav-like_C_sf"/>
</dbReference>
<gene>
    <name evidence="14" type="primary">nadB</name>
    <name evidence="14" type="ORF">N7U62_18915</name>
</gene>
<evidence type="ECO:0000313" key="14">
    <source>
        <dbReference type="EMBL" id="MCV9388759.1"/>
    </source>
</evidence>
<dbReference type="RefSeq" id="WP_264139652.1">
    <property type="nucleotide sequence ID" value="NZ_JAOYOD010000001.1"/>
</dbReference>
<keyword evidence="7 11" id="KW-0274">FAD</keyword>
<comment type="subcellular location">
    <subcellularLocation>
        <location evidence="11">Cytoplasm</location>
    </subcellularLocation>
</comment>
<dbReference type="InterPro" id="IPR015939">
    <property type="entry name" value="Fum_Rdtase/Succ_DH_flav-like_C"/>
</dbReference>
<dbReference type="EMBL" id="JAOYOD010000001">
    <property type="protein sequence ID" value="MCV9388759.1"/>
    <property type="molecule type" value="Genomic_DNA"/>
</dbReference>
<dbReference type="PANTHER" id="PTHR42716">
    <property type="entry name" value="L-ASPARTATE OXIDASE"/>
    <property type="match status" value="1"/>
</dbReference>
<organism evidence="14 15">
    <name type="scientific">Reichenbachiella ulvae</name>
    <dbReference type="NCBI Taxonomy" id="2980104"/>
    <lineage>
        <taxon>Bacteria</taxon>
        <taxon>Pseudomonadati</taxon>
        <taxon>Bacteroidota</taxon>
        <taxon>Cytophagia</taxon>
        <taxon>Cytophagales</taxon>
        <taxon>Reichenbachiellaceae</taxon>
        <taxon>Reichenbachiella</taxon>
    </lineage>
</organism>
<comment type="catalytic activity">
    <reaction evidence="9">
        <text>L-aspartate + O2 = iminosuccinate + H2O2</text>
        <dbReference type="Rhea" id="RHEA:25876"/>
        <dbReference type="ChEBI" id="CHEBI:15379"/>
        <dbReference type="ChEBI" id="CHEBI:16240"/>
        <dbReference type="ChEBI" id="CHEBI:29991"/>
        <dbReference type="ChEBI" id="CHEBI:77875"/>
        <dbReference type="EC" id="1.4.3.16"/>
    </reaction>
    <physiologicalReaction direction="left-to-right" evidence="9">
        <dbReference type="Rhea" id="RHEA:25877"/>
    </physiologicalReaction>
</comment>
<dbReference type="Pfam" id="PF00890">
    <property type="entry name" value="FAD_binding_2"/>
    <property type="match status" value="1"/>
</dbReference>
<evidence type="ECO:0000256" key="6">
    <source>
        <dbReference type="ARBA" id="ARBA00022642"/>
    </source>
</evidence>
<evidence type="ECO:0000259" key="12">
    <source>
        <dbReference type="Pfam" id="PF00890"/>
    </source>
</evidence>
<dbReference type="Gene3D" id="3.90.700.10">
    <property type="entry name" value="Succinate dehydrogenase/fumarate reductase flavoprotein, catalytic domain"/>
    <property type="match status" value="1"/>
</dbReference>